<evidence type="ECO:0000313" key="2">
    <source>
        <dbReference type="Proteomes" id="UP000064920"/>
    </source>
</evidence>
<accession>A0A0P0A339</accession>
<evidence type="ECO:0000313" key="1">
    <source>
        <dbReference type="EMBL" id="ALI54743.1"/>
    </source>
</evidence>
<name>A0A0P0A339_9RHOB</name>
<dbReference type="KEGG" id="cmar:IMCC12053_795"/>
<proteinExistence type="predicted"/>
<dbReference type="Proteomes" id="UP000064920">
    <property type="component" value="Chromosome"/>
</dbReference>
<gene>
    <name evidence="1" type="ORF">IMCC12053_795</name>
</gene>
<keyword evidence="2" id="KW-1185">Reference proteome</keyword>
<protein>
    <submittedName>
        <fullName evidence="1">Uncharacterized protein</fullName>
    </submittedName>
</protein>
<dbReference type="AlphaFoldDB" id="A0A0P0A339"/>
<dbReference type="EMBL" id="CP012023">
    <property type="protein sequence ID" value="ALI54743.1"/>
    <property type="molecule type" value="Genomic_DNA"/>
</dbReference>
<organism evidence="1 2">
    <name type="scientific">Celeribacter marinus</name>
    <dbReference type="NCBI Taxonomy" id="1397108"/>
    <lineage>
        <taxon>Bacteria</taxon>
        <taxon>Pseudomonadati</taxon>
        <taxon>Pseudomonadota</taxon>
        <taxon>Alphaproteobacteria</taxon>
        <taxon>Rhodobacterales</taxon>
        <taxon>Roseobacteraceae</taxon>
        <taxon>Celeribacter</taxon>
    </lineage>
</organism>
<reference evidence="1 2" key="1">
    <citation type="submission" date="2015-05" db="EMBL/GenBank/DDBJ databases">
        <authorList>
            <person name="Wang D.B."/>
            <person name="Wang M."/>
        </authorList>
    </citation>
    <scope>NUCLEOTIDE SEQUENCE [LARGE SCALE GENOMIC DNA]</scope>
    <source>
        <strain evidence="1 2">IMCC 12053</strain>
    </source>
</reference>
<sequence>MIWSLSIYAHPKNHGGALTRDTSAQRLGRGNIQGIQSTKVKSRHRLTRVFSTKIQ</sequence>